<feature type="transmembrane region" description="Helical" evidence="2">
    <location>
        <begin position="65"/>
        <end position="88"/>
    </location>
</feature>
<feature type="compositionally biased region" description="Polar residues" evidence="1">
    <location>
        <begin position="322"/>
        <end position="332"/>
    </location>
</feature>
<dbReference type="PANTHER" id="PTHR11360:SF303">
    <property type="entry name" value="MAJOR FACILITATOR SUPERFAMILY (MFS) PROFILE DOMAIN-CONTAINING PROTEIN"/>
    <property type="match status" value="1"/>
</dbReference>
<feature type="transmembrane region" description="Helical" evidence="2">
    <location>
        <begin position="504"/>
        <end position="531"/>
    </location>
</feature>
<gene>
    <name evidence="3" type="ORF">V5799_014133</name>
</gene>
<evidence type="ECO:0000256" key="2">
    <source>
        <dbReference type="SAM" id="Phobius"/>
    </source>
</evidence>
<feature type="transmembrane region" description="Helical" evidence="2">
    <location>
        <begin position="396"/>
        <end position="414"/>
    </location>
</feature>
<dbReference type="SUPFAM" id="SSF103473">
    <property type="entry name" value="MFS general substrate transporter"/>
    <property type="match status" value="1"/>
</dbReference>
<dbReference type="PANTHER" id="PTHR11360">
    <property type="entry name" value="MONOCARBOXYLATE TRANSPORTER"/>
    <property type="match status" value="1"/>
</dbReference>
<feature type="region of interest" description="Disordered" evidence="1">
    <location>
        <begin position="248"/>
        <end position="348"/>
    </location>
</feature>
<feature type="compositionally biased region" description="Basic and acidic residues" evidence="1">
    <location>
        <begin position="248"/>
        <end position="271"/>
    </location>
</feature>
<keyword evidence="2" id="KW-0812">Transmembrane</keyword>
<name>A0AAQ4E3X1_AMBAM</name>
<keyword evidence="4" id="KW-1185">Reference proteome</keyword>
<keyword evidence="2" id="KW-0472">Membrane</keyword>
<reference evidence="3 4" key="1">
    <citation type="journal article" date="2023" name="Arcadia Sci">
        <title>De novo assembly of a long-read Amblyomma americanum tick genome.</title>
        <authorList>
            <person name="Chou S."/>
            <person name="Poskanzer K.E."/>
            <person name="Rollins M."/>
            <person name="Thuy-Boun P.S."/>
        </authorList>
    </citation>
    <scope>NUCLEOTIDE SEQUENCE [LARGE SCALE GENOMIC DNA]</scope>
    <source>
        <strain evidence="3">F_SG_1</strain>
        <tissue evidence="3">Salivary glands</tissue>
    </source>
</reference>
<sequence>MPGAPTCCQPNTKGASCGATRTASVVIVNSCLRQYRSIGNGFSLSGEAVALYLGSPIVDRLVQEYGVHGAMLVLSGMLLNALVLAFFLSRMSFDTSEGPGQEQPQLTRKRSDLENKVIMEEPASIPEEDDSSAVTPFSQCSVFATNGNDYKQGKANLVICVAVIEHRRESDSGSEFRAGRSPSLQSSVCNREKERRFSGDLSLLTQRRSWNYEGLVAKRRKSLLEKWVSSSIECLRANCQPNNVYSKLKEQEASRSDEGKSLRSAEEDSHESLSAALISSSSSSSSSSLNTSTSSGLNSRCGPDGSRGEATSVCGSDGADQVPQSGVQSGEQSGLPRRGTENSLENGDLAGAELVDNVDGVPVKRRYSRLAQDILLRQMEDKRRRLSARWLRNPRILLLCVASCVMTNSTMIFLTRLADLLRTRGIPTSVDEKVLPMFCLGNLVACLCSGWFTDEGHISVRRAFAVDFFILGASMLIVSLHNSVNTFAVQSLLQGWVFGQTSALTPVLLVETLGVLPCGFAFGVISFVTALSVLCRQLLIGCCNLSWTRNVYFGGKSEPDA</sequence>
<evidence type="ECO:0000256" key="1">
    <source>
        <dbReference type="SAM" id="MobiDB-lite"/>
    </source>
</evidence>
<evidence type="ECO:0008006" key="5">
    <source>
        <dbReference type="Google" id="ProtNLM"/>
    </source>
</evidence>
<comment type="caution">
    <text evidence="3">The sequence shown here is derived from an EMBL/GenBank/DDBJ whole genome shotgun (WGS) entry which is preliminary data.</text>
</comment>
<dbReference type="InterPro" id="IPR036259">
    <property type="entry name" value="MFS_trans_sf"/>
</dbReference>
<dbReference type="EMBL" id="JARKHS020022653">
    <property type="protein sequence ID" value="KAK8769399.1"/>
    <property type="molecule type" value="Genomic_DNA"/>
</dbReference>
<proteinExistence type="predicted"/>
<accession>A0AAQ4E3X1</accession>
<feature type="transmembrane region" description="Helical" evidence="2">
    <location>
        <begin position="434"/>
        <end position="452"/>
    </location>
</feature>
<evidence type="ECO:0000313" key="3">
    <source>
        <dbReference type="EMBL" id="KAK8769399.1"/>
    </source>
</evidence>
<evidence type="ECO:0000313" key="4">
    <source>
        <dbReference type="Proteomes" id="UP001321473"/>
    </source>
</evidence>
<dbReference type="AlphaFoldDB" id="A0AAQ4E3X1"/>
<dbReference type="Proteomes" id="UP001321473">
    <property type="component" value="Unassembled WGS sequence"/>
</dbReference>
<dbReference type="Gene3D" id="1.20.1250.20">
    <property type="entry name" value="MFS general substrate transporter like domains"/>
    <property type="match status" value="1"/>
</dbReference>
<dbReference type="InterPro" id="IPR050327">
    <property type="entry name" value="Proton-linked_MCT"/>
</dbReference>
<keyword evidence="2" id="KW-1133">Transmembrane helix</keyword>
<feature type="transmembrane region" description="Helical" evidence="2">
    <location>
        <begin position="464"/>
        <end position="484"/>
    </location>
</feature>
<protein>
    <recommendedName>
        <fullName evidence="5">Monocarboxylate transporter</fullName>
    </recommendedName>
</protein>
<feature type="compositionally biased region" description="Low complexity" evidence="1">
    <location>
        <begin position="272"/>
        <end position="299"/>
    </location>
</feature>
<dbReference type="GO" id="GO:0008028">
    <property type="term" value="F:monocarboxylic acid transmembrane transporter activity"/>
    <property type="evidence" value="ECO:0007669"/>
    <property type="project" value="TreeGrafter"/>
</dbReference>
<organism evidence="3 4">
    <name type="scientific">Amblyomma americanum</name>
    <name type="common">Lone star tick</name>
    <dbReference type="NCBI Taxonomy" id="6943"/>
    <lineage>
        <taxon>Eukaryota</taxon>
        <taxon>Metazoa</taxon>
        <taxon>Ecdysozoa</taxon>
        <taxon>Arthropoda</taxon>
        <taxon>Chelicerata</taxon>
        <taxon>Arachnida</taxon>
        <taxon>Acari</taxon>
        <taxon>Parasitiformes</taxon>
        <taxon>Ixodida</taxon>
        <taxon>Ixodoidea</taxon>
        <taxon>Ixodidae</taxon>
        <taxon>Amblyomminae</taxon>
        <taxon>Amblyomma</taxon>
    </lineage>
</organism>